<name>A0A812MZR6_SYMPI</name>
<proteinExistence type="predicted"/>
<accession>A0A812MZR6</accession>
<comment type="caution">
    <text evidence="1">The sequence shown here is derived from an EMBL/GenBank/DDBJ whole genome shotgun (WGS) entry which is preliminary data.</text>
</comment>
<gene>
    <name evidence="1" type="ORF">SPIL2461_LOCUS6542</name>
</gene>
<dbReference type="AlphaFoldDB" id="A0A812MZR6"/>
<protein>
    <submittedName>
        <fullName evidence="1">Uncharacterized protein</fullName>
    </submittedName>
</protein>
<keyword evidence="2" id="KW-1185">Reference proteome</keyword>
<sequence>MTGGSVSEESTFTASHAAEIDGLLRPKLGDSSQHGEGAAIGNGNHCKRGSLDSCQECVQVSGQSCRAGGGLGILRWTLAMLLMGSMLVLYMYRSSVCPVVYNEESCDIAGRLSTSAVARGLRETASVSLRMKDFLGATVIQAAPQQSDVEDDAICAPDRPLTEPGWSPRAWHVSEGEQMACESRNRVKDNGHTIRYDNWDRNWCWVGVKEQCHSNLKTPRSWATWRKEAFKNGMAPSPEDAPFSGLENEELCDGTKHGIPKPYHPDDAKRASAWFRKHVKVYVLNLPKFYNRWDVVSKRLWELGIAAERVIGVDMQEPGSYNDAKAKGWIPRGFDIGKTQAKAFSPEQQVGKILGTVGCAAAHFKAQGQILYEKPTLGLVLEDDSWLMDDFVVQLWRIVTQELPCDWDVLQLLGRCSYGKCVSEHLARIQPDANEPKRICHEGVNWGMHGVLYRTEHLEKIQWKWKQTVFNPEVPHCLDIDVALASISDEVNYYSIPNSQQPGLLKEMDLGSVRASINLGFRVGN</sequence>
<dbReference type="OrthoDB" id="431644at2759"/>
<evidence type="ECO:0000313" key="2">
    <source>
        <dbReference type="Proteomes" id="UP000649617"/>
    </source>
</evidence>
<reference evidence="1" key="1">
    <citation type="submission" date="2021-02" db="EMBL/GenBank/DDBJ databases">
        <authorList>
            <person name="Dougan E. K."/>
            <person name="Rhodes N."/>
            <person name="Thang M."/>
            <person name="Chan C."/>
        </authorList>
    </citation>
    <scope>NUCLEOTIDE SEQUENCE</scope>
</reference>
<evidence type="ECO:0000313" key="1">
    <source>
        <dbReference type="EMBL" id="CAE7291396.1"/>
    </source>
</evidence>
<dbReference type="EMBL" id="CAJNIZ010009979">
    <property type="protein sequence ID" value="CAE7291396.1"/>
    <property type="molecule type" value="Genomic_DNA"/>
</dbReference>
<organism evidence="1 2">
    <name type="scientific">Symbiodinium pilosum</name>
    <name type="common">Dinoflagellate</name>
    <dbReference type="NCBI Taxonomy" id="2952"/>
    <lineage>
        <taxon>Eukaryota</taxon>
        <taxon>Sar</taxon>
        <taxon>Alveolata</taxon>
        <taxon>Dinophyceae</taxon>
        <taxon>Suessiales</taxon>
        <taxon>Symbiodiniaceae</taxon>
        <taxon>Symbiodinium</taxon>
    </lineage>
</organism>
<dbReference type="Proteomes" id="UP000649617">
    <property type="component" value="Unassembled WGS sequence"/>
</dbReference>